<organism evidence="8 9">
    <name type="scientific">Pedobacter rhizosphaerae</name>
    <dbReference type="NCBI Taxonomy" id="390241"/>
    <lineage>
        <taxon>Bacteria</taxon>
        <taxon>Pseudomonadati</taxon>
        <taxon>Bacteroidota</taxon>
        <taxon>Sphingobacteriia</taxon>
        <taxon>Sphingobacteriales</taxon>
        <taxon>Sphingobacteriaceae</taxon>
        <taxon>Pedobacter</taxon>
    </lineage>
</organism>
<protein>
    <recommendedName>
        <fullName evidence="5 6">Peptide chain release factor 1</fullName>
        <shortName evidence="5">RF-1</shortName>
    </recommendedName>
</protein>
<evidence type="ECO:0000256" key="4">
    <source>
        <dbReference type="ARBA" id="ARBA00022917"/>
    </source>
</evidence>
<keyword evidence="3 5" id="KW-0488">Methylation</keyword>
<dbReference type="InterPro" id="IPR000352">
    <property type="entry name" value="Pep_chain_release_fac_I"/>
</dbReference>
<dbReference type="EMBL" id="FOGG01000017">
    <property type="protein sequence ID" value="SER82305.1"/>
    <property type="molecule type" value="Genomic_DNA"/>
</dbReference>
<dbReference type="SMART" id="SM00937">
    <property type="entry name" value="PCRF"/>
    <property type="match status" value="1"/>
</dbReference>
<dbReference type="NCBIfam" id="TIGR00019">
    <property type="entry name" value="prfA"/>
    <property type="match status" value="1"/>
</dbReference>
<accession>A0A1H9SCJ9</accession>
<dbReference type="SUPFAM" id="SSF75620">
    <property type="entry name" value="Release factor"/>
    <property type="match status" value="1"/>
</dbReference>
<dbReference type="Gene3D" id="3.30.70.1660">
    <property type="match status" value="1"/>
</dbReference>
<reference evidence="8 9" key="1">
    <citation type="submission" date="2016-10" db="EMBL/GenBank/DDBJ databases">
        <authorList>
            <person name="de Groot N.N."/>
        </authorList>
    </citation>
    <scope>NUCLEOTIDE SEQUENCE [LARGE SCALE GENOMIC DNA]</scope>
    <source>
        <strain evidence="8 9">DSM 18610</strain>
    </source>
</reference>
<comment type="similarity">
    <text evidence="2 5">Belongs to the prokaryotic/mitochondrial release factor family.</text>
</comment>
<dbReference type="InterPro" id="IPR004373">
    <property type="entry name" value="RF-1"/>
</dbReference>
<dbReference type="InterPro" id="IPR045853">
    <property type="entry name" value="Pep_chain_release_fac_I_sf"/>
</dbReference>
<evidence type="ECO:0000256" key="2">
    <source>
        <dbReference type="ARBA" id="ARBA00010835"/>
    </source>
</evidence>
<dbReference type="Gene3D" id="3.30.160.20">
    <property type="match status" value="1"/>
</dbReference>
<evidence type="ECO:0000313" key="8">
    <source>
        <dbReference type="EMBL" id="SER82305.1"/>
    </source>
</evidence>
<evidence type="ECO:0000313" key="9">
    <source>
        <dbReference type="Proteomes" id="UP000199572"/>
    </source>
</evidence>
<comment type="subcellular location">
    <subcellularLocation>
        <location evidence="5">Cytoplasm</location>
    </subcellularLocation>
</comment>
<dbReference type="PROSITE" id="PS00745">
    <property type="entry name" value="RF_PROK_I"/>
    <property type="match status" value="1"/>
</dbReference>
<dbReference type="HAMAP" id="MF_00093">
    <property type="entry name" value="Rel_fac_1"/>
    <property type="match status" value="1"/>
</dbReference>
<dbReference type="InterPro" id="IPR005139">
    <property type="entry name" value="PCRF"/>
</dbReference>
<evidence type="ECO:0000256" key="5">
    <source>
        <dbReference type="HAMAP-Rule" id="MF_00093"/>
    </source>
</evidence>
<dbReference type="Pfam" id="PF00472">
    <property type="entry name" value="RF-1"/>
    <property type="match status" value="1"/>
</dbReference>
<comment type="PTM">
    <text evidence="5">Methylated by PrmC. Methylation increases the termination efficiency of RF1.</text>
</comment>
<evidence type="ECO:0000256" key="3">
    <source>
        <dbReference type="ARBA" id="ARBA00022481"/>
    </source>
</evidence>
<dbReference type="GO" id="GO:0005737">
    <property type="term" value="C:cytoplasm"/>
    <property type="evidence" value="ECO:0007669"/>
    <property type="project" value="UniProtKB-SubCell"/>
</dbReference>
<dbReference type="PANTHER" id="PTHR43804">
    <property type="entry name" value="LD18447P"/>
    <property type="match status" value="1"/>
</dbReference>
<feature type="modified residue" description="N5-methylglutamine" evidence="5">
    <location>
        <position position="254"/>
    </location>
</feature>
<name>A0A1H9SCJ9_9SPHI</name>
<evidence type="ECO:0000259" key="7">
    <source>
        <dbReference type="PROSITE" id="PS00745"/>
    </source>
</evidence>
<dbReference type="InterPro" id="IPR050057">
    <property type="entry name" value="Prokaryotic/Mito_RF"/>
</dbReference>
<keyword evidence="4 5" id="KW-0648">Protein biosynthesis</keyword>
<evidence type="ECO:0000256" key="6">
    <source>
        <dbReference type="NCBIfam" id="TIGR00019"/>
    </source>
</evidence>
<dbReference type="FunFam" id="3.30.160.20:FF:000004">
    <property type="entry name" value="Peptide chain release factor 1"/>
    <property type="match status" value="1"/>
</dbReference>
<dbReference type="GO" id="GO:0016149">
    <property type="term" value="F:translation release factor activity, codon specific"/>
    <property type="evidence" value="ECO:0007669"/>
    <property type="project" value="UniProtKB-UniRule"/>
</dbReference>
<proteinExistence type="inferred from homology"/>
<keyword evidence="9" id="KW-1185">Reference proteome</keyword>
<dbReference type="Pfam" id="PF03462">
    <property type="entry name" value="PCRF"/>
    <property type="match status" value="1"/>
</dbReference>
<gene>
    <name evidence="5" type="primary">prfA</name>
    <name evidence="8" type="ORF">SAMN04488023_11765</name>
</gene>
<dbReference type="AlphaFoldDB" id="A0A1H9SCJ9"/>
<dbReference type="Gene3D" id="6.10.140.1950">
    <property type="match status" value="1"/>
</dbReference>
<sequence>MHFFNVGLFCSSIKAITIQDNMLDKLEAIKLRWEDVEEQLSNPDVIQDMKRFAALNKEYKDLTKIVEEYKVYKNVMSNIDANRDILATEKDQEMREMAKEELDLMLAQQQEMEERIRLMLIPKEPEDAKNAVFEIRGGTGGDEAALFAGDLYRMYTRYFETKGWRVEVMDVTEGTAGGYKEVVLKVSGEDVYGTLKYESGVHRVQRVPDTETQGRVHTSAASVAVLPEAEDIDVYINPGDVDLQTSRSGGAGGQNVNKVETKVQLTHRPSGIVVVCQVERSQLANRELAMEMLRSKLYDLEVQKKHGDIAAKRKTMVSTGDRSAKIRTYNYPQGRVTEHRIGLTMYNLPNIMDGDIQEIIDALQFAENAEKMKEGAVE</sequence>
<dbReference type="NCBIfam" id="NF001859">
    <property type="entry name" value="PRK00591.1"/>
    <property type="match status" value="1"/>
</dbReference>
<dbReference type="FunFam" id="3.30.70.1660:FF:000002">
    <property type="entry name" value="Peptide chain release factor 1"/>
    <property type="match status" value="1"/>
</dbReference>
<dbReference type="STRING" id="390241.SAMN04488023_11765"/>
<dbReference type="PANTHER" id="PTHR43804:SF7">
    <property type="entry name" value="LD18447P"/>
    <property type="match status" value="1"/>
</dbReference>
<comment type="function">
    <text evidence="1 5">Peptide chain release factor 1 directs the termination of translation in response to the peptide chain termination codons UAG and UAA.</text>
</comment>
<keyword evidence="5" id="KW-0963">Cytoplasm</keyword>
<evidence type="ECO:0000256" key="1">
    <source>
        <dbReference type="ARBA" id="ARBA00002986"/>
    </source>
</evidence>
<dbReference type="Proteomes" id="UP000199572">
    <property type="component" value="Unassembled WGS sequence"/>
</dbReference>
<feature type="domain" description="Prokaryotic-type class I peptide chain release factors" evidence="7">
    <location>
        <begin position="247"/>
        <end position="263"/>
    </location>
</feature>